<feature type="binding site" evidence="6">
    <location>
        <position position="169"/>
    </location>
    <ligand>
        <name>ATP</name>
        <dbReference type="ChEBI" id="CHEBI:30616"/>
    </ligand>
</feature>
<dbReference type="GO" id="GO:0004550">
    <property type="term" value="F:nucleoside diphosphate kinase activity"/>
    <property type="evidence" value="ECO:0007669"/>
    <property type="project" value="UniProtKB-EC"/>
</dbReference>
<evidence type="ECO:0000313" key="10">
    <source>
        <dbReference type="EMBL" id="CAF1168887.1"/>
    </source>
</evidence>
<evidence type="ECO:0000256" key="6">
    <source>
        <dbReference type="PROSITE-ProRule" id="PRU00706"/>
    </source>
</evidence>
<proteinExistence type="inferred from homology"/>
<dbReference type="PRINTS" id="PR01243">
    <property type="entry name" value="NUCDPKINASE"/>
</dbReference>
<evidence type="ECO:0000256" key="2">
    <source>
        <dbReference type="ARBA" id="ARBA00008142"/>
    </source>
</evidence>
<evidence type="ECO:0000256" key="7">
    <source>
        <dbReference type="RuleBase" id="RU004011"/>
    </source>
</evidence>
<keyword evidence="5" id="KW-0418">Kinase</keyword>
<evidence type="ECO:0000259" key="9">
    <source>
        <dbReference type="SMART" id="SM00562"/>
    </source>
</evidence>
<dbReference type="Proteomes" id="UP000681722">
    <property type="component" value="Unassembled WGS sequence"/>
</dbReference>
<dbReference type="AlphaFoldDB" id="A0A814U1N3"/>
<reference evidence="10" key="1">
    <citation type="submission" date="2021-02" db="EMBL/GenBank/DDBJ databases">
        <authorList>
            <person name="Nowell W R."/>
        </authorList>
    </citation>
    <scope>NUCLEOTIDE SEQUENCE</scope>
</reference>
<evidence type="ECO:0000256" key="8">
    <source>
        <dbReference type="SAM" id="MobiDB-lite"/>
    </source>
</evidence>
<dbReference type="GO" id="GO:0006183">
    <property type="term" value="P:GTP biosynthetic process"/>
    <property type="evidence" value="ECO:0007669"/>
    <property type="project" value="InterPro"/>
</dbReference>
<dbReference type="SMART" id="SM00562">
    <property type="entry name" value="NDK"/>
    <property type="match status" value="1"/>
</dbReference>
<dbReference type="CDD" id="cd04413">
    <property type="entry name" value="NDPk_I"/>
    <property type="match status" value="1"/>
</dbReference>
<dbReference type="EC" id="2.7.4.6" evidence="3"/>
<organism evidence="10 12">
    <name type="scientific">Didymodactylos carnosus</name>
    <dbReference type="NCBI Taxonomy" id="1234261"/>
    <lineage>
        <taxon>Eukaryota</taxon>
        <taxon>Metazoa</taxon>
        <taxon>Spiralia</taxon>
        <taxon>Gnathifera</taxon>
        <taxon>Rotifera</taxon>
        <taxon>Eurotatoria</taxon>
        <taxon>Bdelloidea</taxon>
        <taxon>Philodinida</taxon>
        <taxon>Philodinidae</taxon>
        <taxon>Didymodactylos</taxon>
    </lineage>
</organism>
<evidence type="ECO:0000256" key="3">
    <source>
        <dbReference type="ARBA" id="ARBA00012966"/>
    </source>
</evidence>
<dbReference type="NCBIfam" id="NF001908">
    <property type="entry name" value="PRK00668.1"/>
    <property type="match status" value="1"/>
</dbReference>
<dbReference type="GO" id="GO:0006241">
    <property type="term" value="P:CTP biosynthetic process"/>
    <property type="evidence" value="ECO:0007669"/>
    <property type="project" value="InterPro"/>
</dbReference>
<dbReference type="GO" id="GO:0006228">
    <property type="term" value="P:UTP biosynthetic process"/>
    <property type="evidence" value="ECO:0007669"/>
    <property type="project" value="InterPro"/>
</dbReference>
<feature type="binding site" evidence="6">
    <location>
        <position position="135"/>
    </location>
    <ligand>
        <name>ATP</name>
        <dbReference type="ChEBI" id="CHEBI:30616"/>
    </ligand>
</feature>
<keyword evidence="4" id="KW-0808">Transferase</keyword>
<keyword evidence="12" id="KW-1185">Reference proteome</keyword>
<comment type="similarity">
    <text evidence="2 6 7">Belongs to the NDK family.</text>
</comment>
<feature type="binding site" evidence="6">
    <location>
        <position position="87"/>
    </location>
    <ligand>
        <name>ATP</name>
        <dbReference type="ChEBI" id="CHEBI:30616"/>
    </ligand>
</feature>
<dbReference type="HAMAP" id="MF_00451">
    <property type="entry name" value="NDP_kinase"/>
    <property type="match status" value="1"/>
</dbReference>
<evidence type="ECO:0000256" key="5">
    <source>
        <dbReference type="ARBA" id="ARBA00022777"/>
    </source>
</evidence>
<accession>A0A814U1N3</accession>
<feature type="region of interest" description="Disordered" evidence="8">
    <location>
        <begin position="423"/>
        <end position="459"/>
    </location>
</feature>
<dbReference type="EMBL" id="CAJNOQ010007447">
    <property type="protein sequence ID" value="CAF1168887.1"/>
    <property type="molecule type" value="Genomic_DNA"/>
</dbReference>
<evidence type="ECO:0000256" key="4">
    <source>
        <dbReference type="ARBA" id="ARBA00022679"/>
    </source>
</evidence>
<dbReference type="InterPro" id="IPR034907">
    <property type="entry name" value="NDK-like_dom"/>
</dbReference>
<comment type="cofactor">
    <cofactor evidence="1">
        <name>Mg(2+)</name>
        <dbReference type="ChEBI" id="CHEBI:18420"/>
    </cofactor>
</comment>
<feature type="binding site" evidence="6">
    <location>
        <position position="190"/>
    </location>
    <ligand>
        <name>ATP</name>
        <dbReference type="ChEBI" id="CHEBI:30616"/>
    </ligand>
</feature>
<dbReference type="FunFam" id="3.30.70.141:FF:000002">
    <property type="entry name" value="Nucleoside diphosphate kinase"/>
    <property type="match status" value="1"/>
</dbReference>
<feature type="binding site" evidence="6">
    <location>
        <position position="180"/>
    </location>
    <ligand>
        <name>ATP</name>
        <dbReference type="ChEBI" id="CHEBI:30616"/>
    </ligand>
</feature>
<comment type="caution">
    <text evidence="10">The sequence shown here is derived from an EMBL/GenBank/DDBJ whole genome shotgun (WGS) entry which is preliminary data.</text>
</comment>
<dbReference type="EMBL" id="CAJOBC010007446">
    <property type="protein sequence ID" value="CAF3932590.1"/>
    <property type="molecule type" value="Genomic_DNA"/>
</dbReference>
<dbReference type="InterPro" id="IPR036850">
    <property type="entry name" value="NDK-like_dom_sf"/>
</dbReference>
<dbReference type="PROSITE" id="PS51374">
    <property type="entry name" value="NDPK_LIKE"/>
    <property type="match status" value="1"/>
</dbReference>
<dbReference type="PANTHER" id="PTHR11349">
    <property type="entry name" value="NUCLEOSIDE DIPHOSPHATE KINASE"/>
    <property type="match status" value="1"/>
</dbReference>
<gene>
    <name evidence="10" type="ORF">GPM918_LOCUS22074</name>
    <name evidence="11" type="ORF">SRO942_LOCUS22070</name>
</gene>
<dbReference type="InterPro" id="IPR001564">
    <property type="entry name" value="Nucleoside_diP_kinase"/>
</dbReference>
<name>A0A814U1N3_9BILA</name>
<dbReference type="Gene3D" id="3.30.70.141">
    <property type="entry name" value="Nucleoside diphosphate kinase-like domain"/>
    <property type="match status" value="1"/>
</dbReference>
<sequence length="459" mass="51441">MYTYAIRQQASTFTPALAERESRQFCHNQPSTVDKRWGPKPLDGPISIDFISQMLEARKVYSSQTSSLLKSSTRMTDAHERSFIMVKPDGVQRGLVGEIIKRFEQRGFKLVAMKMVTPQRALLEQHYEEHKGKKFFDPLLSYIGSGPVVAMVWEGLNVVSVGRKMLGATDPAKSEPGTIRGDYAIVTGRNIAHGSDSDKSAKREIDLWFRADELANWTNFSSKRRRVSLPFPSPPAPTTTAQPATEQLTEDLIKVGVKPPPDSTHEILLVWHTTNCTNIVPPSTKLASVAQQQQQQQQLMDDFHDVLLPPSLTSGRTTATTTTSTMLNGSNGYMLQLEHVNWPIQRIHRTSPQYYQKIIQQQGQHRYRLQKEHQILIQKAYMDPEVEFVPPRRRASIIKGEGVNVAHLLLPVDSSSVSYRDEADTTPVVLRGPSDPHLLKAHSGHSGGNSEKNSELAFS</sequence>
<dbReference type="SUPFAM" id="SSF54919">
    <property type="entry name" value="Nucleoside diphosphate kinase, NDK"/>
    <property type="match status" value="1"/>
</dbReference>
<evidence type="ECO:0000313" key="11">
    <source>
        <dbReference type="EMBL" id="CAF3932590.1"/>
    </source>
</evidence>
<evidence type="ECO:0000256" key="1">
    <source>
        <dbReference type="ARBA" id="ARBA00001946"/>
    </source>
</evidence>
<feature type="binding site" evidence="6">
    <location>
        <position position="163"/>
    </location>
    <ligand>
        <name>ATP</name>
        <dbReference type="ChEBI" id="CHEBI:30616"/>
    </ligand>
</feature>
<protein>
    <recommendedName>
        <fullName evidence="3">nucleoside-diphosphate kinase</fullName>
        <ecNumber evidence="3">2.7.4.6</ecNumber>
    </recommendedName>
</protein>
<feature type="active site" description="Pros-phosphohistidine intermediate" evidence="6">
    <location>
        <position position="193"/>
    </location>
</feature>
<dbReference type="Proteomes" id="UP000663829">
    <property type="component" value="Unassembled WGS sequence"/>
</dbReference>
<dbReference type="Pfam" id="PF00334">
    <property type="entry name" value="NDK"/>
    <property type="match status" value="1"/>
</dbReference>
<dbReference type="OrthoDB" id="2162449at2759"/>
<feature type="domain" description="Nucleoside diphosphate kinase-like" evidence="9">
    <location>
        <begin position="79"/>
        <end position="216"/>
    </location>
</feature>
<evidence type="ECO:0000313" key="12">
    <source>
        <dbReference type="Proteomes" id="UP000663829"/>
    </source>
</evidence>